<evidence type="ECO:0000313" key="3">
    <source>
        <dbReference type="EMBL" id="CAD1551643.1"/>
    </source>
</evidence>
<feature type="domain" description="Reverse transcriptase" evidence="2">
    <location>
        <begin position="1"/>
        <end position="121"/>
    </location>
</feature>
<dbReference type="PANTHER" id="PTHR33332">
    <property type="entry name" value="REVERSE TRANSCRIPTASE DOMAIN-CONTAINING PROTEIN"/>
    <property type="match status" value="1"/>
</dbReference>
<accession>A0A6V7JJI9</accession>
<keyword evidence="1" id="KW-1133">Transmembrane helix</keyword>
<dbReference type="SUPFAM" id="SSF56672">
    <property type="entry name" value="DNA/RNA polymerases"/>
    <property type="match status" value="1"/>
</dbReference>
<dbReference type="InterPro" id="IPR043128">
    <property type="entry name" value="Rev_trsase/Diguanyl_cyclase"/>
</dbReference>
<dbReference type="InterPro" id="IPR043502">
    <property type="entry name" value="DNA/RNA_pol_sf"/>
</dbReference>
<dbReference type="InterPro" id="IPR000477">
    <property type="entry name" value="RT_dom"/>
</dbReference>
<keyword evidence="1" id="KW-0472">Membrane</keyword>
<feature type="transmembrane region" description="Helical" evidence="1">
    <location>
        <begin position="195"/>
        <end position="214"/>
    </location>
</feature>
<proteinExistence type="predicted"/>
<reference evidence="3" key="1">
    <citation type="submission" date="2020-07" db="EMBL/GenBank/DDBJ databases">
        <authorList>
            <person name="Ferguson B K."/>
        </authorList>
    </citation>
    <scope>NUCLEOTIDE SEQUENCE</scope>
    <source>
        <strain evidence="3">L06</strain>
    </source>
</reference>
<dbReference type="EMBL" id="CADCXW020000017">
    <property type="protein sequence ID" value="CAD1551643.1"/>
    <property type="molecule type" value="Genomic_DNA"/>
</dbReference>
<dbReference type="AlphaFoldDB" id="A0A6V7JJI9"/>
<organism evidence="3">
    <name type="scientific">Bracon brevicornis</name>
    <dbReference type="NCBI Taxonomy" id="1563983"/>
    <lineage>
        <taxon>Eukaryota</taxon>
        <taxon>Metazoa</taxon>
        <taxon>Ecdysozoa</taxon>
        <taxon>Arthropoda</taxon>
        <taxon>Hexapoda</taxon>
        <taxon>Insecta</taxon>
        <taxon>Pterygota</taxon>
        <taxon>Neoptera</taxon>
        <taxon>Endopterygota</taxon>
        <taxon>Hymenoptera</taxon>
        <taxon>Apocrita</taxon>
        <taxon>Ichneumonoidea</taxon>
        <taxon>Braconidae</taxon>
        <taxon>Braconinae</taxon>
        <taxon>Bracon</taxon>
    </lineage>
</organism>
<keyword evidence="1" id="KW-0812">Transmembrane</keyword>
<evidence type="ECO:0000259" key="2">
    <source>
        <dbReference type="PROSITE" id="PS50878"/>
    </source>
</evidence>
<dbReference type="GO" id="GO:0071897">
    <property type="term" value="P:DNA biosynthetic process"/>
    <property type="evidence" value="ECO:0007669"/>
    <property type="project" value="UniProtKB-ARBA"/>
</dbReference>
<name>A0A6V7JJI9_9HYME</name>
<dbReference type="Gene3D" id="3.30.70.270">
    <property type="match status" value="1"/>
</dbReference>
<gene>
    <name evidence="3" type="ORF">BBRV_LOCUS53197</name>
</gene>
<evidence type="ECO:0000256" key="1">
    <source>
        <dbReference type="SAM" id="Phobius"/>
    </source>
</evidence>
<dbReference type="PROSITE" id="PS50878">
    <property type="entry name" value="RT_POL"/>
    <property type="match status" value="1"/>
</dbReference>
<protein>
    <recommendedName>
        <fullName evidence="2">Reverse transcriptase domain-containing protein</fullName>
    </recommendedName>
</protein>
<sequence>MIKDKHFVIADHNNTSTITFDINEGLQQGTVNSPILFNIYTADIINSFKMNHSNQNTYSIAYADDIILYVAGPQTTEIQNDLQQLVNKVNNLYSTWNLEINPTKCEAILFRKPYRFLTSSRYKNIKTFSIQTFCPITRQPIDIPTKTTVEYLEMQLDNLIRCATHIKNQLIKANNRFRSLSRLFHNNNITKRARLMCYLILVRPLLTYAAPIWWNIGSRVMEKLRVFERQCIRASLRMYRTEASGFTRKTSNIKLYQTANITRIDNFILKLTRNYYHSLKAIDNNTIQNLATVDPILTATESQTGYFQPQGFTFFDRLGIIQNEHNIPIIYHYNRNSTKKNLPLDHDQIINLKYSTAIPTCDHQDFSRIQNKFWWLDETATYYEALKLRSTLTQHQQQNQKQTIKNSISCVVKKKEVRYI</sequence>
<dbReference type="Pfam" id="PF00078">
    <property type="entry name" value="RVT_1"/>
    <property type="match status" value="1"/>
</dbReference>